<dbReference type="Pfam" id="PF13671">
    <property type="entry name" value="AAA_33"/>
    <property type="match status" value="1"/>
</dbReference>
<dbReference type="SUPFAM" id="SSF52540">
    <property type="entry name" value="P-loop containing nucleoside triphosphate hydrolases"/>
    <property type="match status" value="1"/>
</dbReference>
<evidence type="ECO:0000313" key="1">
    <source>
        <dbReference type="EMBL" id="HIZ34139.1"/>
    </source>
</evidence>
<dbReference type="AlphaFoldDB" id="A0A9D2EAN0"/>
<gene>
    <name evidence="1" type="ORF">H9815_00035</name>
</gene>
<name>A0A9D2EAN0_9MICO</name>
<dbReference type="Gene3D" id="3.40.50.300">
    <property type="entry name" value="P-loop containing nucleotide triphosphate hydrolases"/>
    <property type="match status" value="1"/>
</dbReference>
<reference evidence="1" key="2">
    <citation type="submission" date="2021-04" db="EMBL/GenBank/DDBJ databases">
        <authorList>
            <person name="Gilroy R."/>
        </authorList>
    </citation>
    <scope>NUCLEOTIDE SEQUENCE</scope>
    <source>
        <strain evidence="1">ChiGjej4B4-7305</strain>
    </source>
</reference>
<dbReference type="InterPro" id="IPR027417">
    <property type="entry name" value="P-loop_NTPase"/>
</dbReference>
<proteinExistence type="predicted"/>
<comment type="caution">
    <text evidence="1">The sequence shown here is derived from an EMBL/GenBank/DDBJ whole genome shotgun (WGS) entry which is preliminary data.</text>
</comment>
<protein>
    <submittedName>
        <fullName evidence="1">AAA family ATPase</fullName>
    </submittedName>
</protein>
<organism evidence="1 2">
    <name type="scientific">Candidatus Ruania gallistercoris</name>
    <dbReference type="NCBI Taxonomy" id="2838746"/>
    <lineage>
        <taxon>Bacteria</taxon>
        <taxon>Bacillati</taxon>
        <taxon>Actinomycetota</taxon>
        <taxon>Actinomycetes</taxon>
        <taxon>Micrococcales</taxon>
        <taxon>Ruaniaceae</taxon>
        <taxon>Ruania</taxon>
    </lineage>
</organism>
<accession>A0A9D2EAN0</accession>
<dbReference type="EMBL" id="DXBY01000001">
    <property type="protein sequence ID" value="HIZ34139.1"/>
    <property type="molecule type" value="Genomic_DNA"/>
</dbReference>
<sequence>MSVPHPHSRLPDQPVVIVITGAMASGKSTVADALSRRLPLAAHVRGDLFRRLIVSGQAPMDPPLSDRARHQLELRHTLAAQVADGYAQAGITAVVQDLLLGDHLEEFLEKLRTRPCYAFVLTPDATTLAARDSDRAKHTYGAWTAEEFDTAARSTRGGLPVDSTGWSVEETVTYLLDHLEAARIR</sequence>
<evidence type="ECO:0000313" key="2">
    <source>
        <dbReference type="Proteomes" id="UP000824037"/>
    </source>
</evidence>
<dbReference type="Proteomes" id="UP000824037">
    <property type="component" value="Unassembled WGS sequence"/>
</dbReference>
<reference evidence="1" key="1">
    <citation type="journal article" date="2021" name="PeerJ">
        <title>Extensive microbial diversity within the chicken gut microbiome revealed by metagenomics and culture.</title>
        <authorList>
            <person name="Gilroy R."/>
            <person name="Ravi A."/>
            <person name="Getino M."/>
            <person name="Pursley I."/>
            <person name="Horton D.L."/>
            <person name="Alikhan N.F."/>
            <person name="Baker D."/>
            <person name="Gharbi K."/>
            <person name="Hall N."/>
            <person name="Watson M."/>
            <person name="Adriaenssens E.M."/>
            <person name="Foster-Nyarko E."/>
            <person name="Jarju S."/>
            <person name="Secka A."/>
            <person name="Antonio M."/>
            <person name="Oren A."/>
            <person name="Chaudhuri R.R."/>
            <person name="La Ragione R."/>
            <person name="Hildebrand F."/>
            <person name="Pallen M.J."/>
        </authorList>
    </citation>
    <scope>NUCLEOTIDE SEQUENCE</scope>
    <source>
        <strain evidence="1">ChiGjej4B4-7305</strain>
    </source>
</reference>